<evidence type="ECO:0008006" key="3">
    <source>
        <dbReference type="Google" id="ProtNLM"/>
    </source>
</evidence>
<keyword evidence="2" id="KW-1185">Reference proteome</keyword>
<dbReference type="EMBL" id="JAHWYN010000003">
    <property type="protein sequence ID" value="MBW4359741.1"/>
    <property type="molecule type" value="Genomic_DNA"/>
</dbReference>
<reference evidence="1 2" key="1">
    <citation type="submission" date="2021-07" db="EMBL/GenBank/DDBJ databases">
        <title>Flavobacterium sp. nov. isolated from sediment on the Taihu Lake.</title>
        <authorList>
            <person name="Qu J.-H."/>
        </authorList>
    </citation>
    <scope>NUCLEOTIDE SEQUENCE [LARGE SCALE GENOMIC DNA]</scope>
    <source>
        <strain evidence="1 2">NAS39</strain>
    </source>
</reference>
<comment type="caution">
    <text evidence="1">The sequence shown here is derived from an EMBL/GenBank/DDBJ whole genome shotgun (WGS) entry which is preliminary data.</text>
</comment>
<name>A0ABS6XSU4_9FLAO</name>
<evidence type="ECO:0000313" key="2">
    <source>
        <dbReference type="Proteomes" id="UP000812031"/>
    </source>
</evidence>
<sequence>MCDSTKELSFTPYPTIQTTKINAVPFTFLESGEVNYPVAPLVSAKFYTPKGGPLTLKVRATVYMNSEIPDAPVVEPPVEKDGVLTINYDYDFSMETPETCDVWYVELDYTSPTVGNITKIESFMVNLDPETSRGTSTQVP</sequence>
<organism evidence="1 2">
    <name type="scientific">Flavobacterium taihuense</name>
    <dbReference type="NCBI Taxonomy" id="2857508"/>
    <lineage>
        <taxon>Bacteria</taxon>
        <taxon>Pseudomonadati</taxon>
        <taxon>Bacteroidota</taxon>
        <taxon>Flavobacteriia</taxon>
        <taxon>Flavobacteriales</taxon>
        <taxon>Flavobacteriaceae</taxon>
        <taxon>Flavobacterium</taxon>
    </lineage>
</organism>
<dbReference type="RefSeq" id="WP_219316265.1">
    <property type="nucleotide sequence ID" value="NZ_JAHWYN010000003.1"/>
</dbReference>
<proteinExistence type="predicted"/>
<gene>
    <name evidence="1" type="ORF">KZH69_04510</name>
</gene>
<evidence type="ECO:0000313" key="1">
    <source>
        <dbReference type="EMBL" id="MBW4359741.1"/>
    </source>
</evidence>
<dbReference type="Proteomes" id="UP000812031">
    <property type="component" value="Unassembled WGS sequence"/>
</dbReference>
<accession>A0ABS6XSU4</accession>
<protein>
    <recommendedName>
        <fullName evidence="3">Lipoprotein</fullName>
    </recommendedName>
</protein>